<dbReference type="InterPro" id="IPR001460">
    <property type="entry name" value="PCN-bd_Tpept"/>
</dbReference>
<dbReference type="KEGG" id="lbi:LEPBI_I3004"/>
<evidence type="ECO:0000256" key="3">
    <source>
        <dbReference type="ARBA" id="ARBA00007739"/>
    </source>
</evidence>
<evidence type="ECO:0000259" key="12">
    <source>
        <dbReference type="Pfam" id="PF00905"/>
    </source>
</evidence>
<evidence type="ECO:0000256" key="6">
    <source>
        <dbReference type="ARBA" id="ARBA00022676"/>
    </source>
</evidence>
<protein>
    <recommendedName>
        <fullName evidence="10">peptidoglycan glycosyltransferase</fullName>
        <ecNumber evidence="10">2.4.99.28</ecNumber>
    </recommendedName>
</protein>
<dbReference type="InterPro" id="IPR036950">
    <property type="entry name" value="PBP_transglycosylase"/>
</dbReference>
<dbReference type="OrthoDB" id="343702at2"/>
<dbReference type="HOGENOM" id="CLU_006354_7_1_12"/>
<evidence type="ECO:0000256" key="5">
    <source>
        <dbReference type="ARBA" id="ARBA00022670"/>
    </source>
</evidence>
<sequence length="729" mass="83031">MKGNFFRTIKILIPSIFIVLGLGFLLRPIDSHVFKKQITTRILTKEKHIIGRSINEIQTKQDWESFDEYPDFVSKIVLIAEDKRFESHHGIDLLALSNSIYSYLFSKENRGGGSTITMQLTRIVYPEIRNYPIVVRKFFEVITALRFELWMTKQEILEAYLNSVSLHSNIVGFPSASLQLFDKHIRFLSVEEAVYLTVLIRKNHSTNEEIRFRYNQLREKIPFLIPYLENPKDLTIDTQKENKNELNTQFKGENQHFLNWIRVLNPLPDGEFVATISSQLNTEVHSIVNSELEGLKRWNVSNASALVLEKNPNHSDELSLVAMIGSKNFFEEGNGMVNGSLAFRDAGSTLKPLLYGYAIDKKIYTVNSILSDEKFSYPIGFVGNYLPRNADLRYWGDITLAEALGNSRNIPAVTTIQRIGVPVFYQFLIGAGFLHLKESPSFYGPGLALGTGGASLLQLSRSYGTFMLGGILPKIRLGYLKEVPFYYGESKRLLSEETAEEIKFILSDAKLRQRAFGRRSYLNFPFPVSIKTGTSKDYRNSWTVAFNDRYVVAAWVGNFSGEKTMDVSGSFGAGRMVQNIFRILMDDKPKSVYTPKFTEVRNFCKLTGKSATIQCPSISLRVRKEMIQSEICDQHSIGGESSVIGARFVYPSNGQVYLYHPSHEKEKQKIPIRIREIKTLKNPKLIWNQTKEIQLSIHGEGSLSIERGKQNLELFDGVIKKASVQFEVK</sequence>
<comment type="pathway">
    <text evidence="1">Cell wall biogenesis; peptidoglycan biosynthesis.</text>
</comment>
<dbReference type="Gene3D" id="1.10.3810.10">
    <property type="entry name" value="Biosynthetic peptidoglycan transglycosylase-like"/>
    <property type="match status" value="1"/>
</dbReference>
<evidence type="ECO:0000313" key="14">
    <source>
        <dbReference type="EMBL" id="ABZ99071.1"/>
    </source>
</evidence>
<evidence type="ECO:0000256" key="10">
    <source>
        <dbReference type="ARBA" id="ARBA00044770"/>
    </source>
</evidence>
<dbReference type="InterPro" id="IPR001264">
    <property type="entry name" value="Glyco_trans_51"/>
</dbReference>
<feature type="domain" description="Penicillin-binding protein transpeptidase" evidence="12">
    <location>
        <begin position="346"/>
        <end position="547"/>
    </location>
</feature>
<keyword evidence="6 14" id="KW-0328">Glycosyltransferase</keyword>
<dbReference type="Pfam" id="PF00905">
    <property type="entry name" value="Transpeptidase"/>
    <property type="match status" value="1"/>
</dbReference>
<evidence type="ECO:0000256" key="7">
    <source>
        <dbReference type="ARBA" id="ARBA00022679"/>
    </source>
</evidence>
<dbReference type="SUPFAM" id="SSF53955">
    <property type="entry name" value="Lysozyme-like"/>
    <property type="match status" value="1"/>
</dbReference>
<dbReference type="GO" id="GO:0030288">
    <property type="term" value="C:outer membrane-bounded periplasmic space"/>
    <property type="evidence" value="ECO:0007669"/>
    <property type="project" value="TreeGrafter"/>
</dbReference>
<accession>B0SPG5</accession>
<comment type="catalytic activity">
    <reaction evidence="11">
        <text>[GlcNAc-(1-&gt;4)-Mur2Ac(oyl-L-Ala-gamma-D-Glu-L-Lys-D-Ala-D-Ala)](n)-di-trans,octa-cis-undecaprenyl diphosphate + beta-D-GlcNAc-(1-&gt;4)-Mur2Ac(oyl-L-Ala-gamma-D-Glu-L-Lys-D-Ala-D-Ala)-di-trans,octa-cis-undecaprenyl diphosphate = [GlcNAc-(1-&gt;4)-Mur2Ac(oyl-L-Ala-gamma-D-Glu-L-Lys-D-Ala-D-Ala)](n+1)-di-trans,octa-cis-undecaprenyl diphosphate + di-trans,octa-cis-undecaprenyl diphosphate + H(+)</text>
        <dbReference type="Rhea" id="RHEA:23708"/>
        <dbReference type="Rhea" id="RHEA-COMP:9602"/>
        <dbReference type="Rhea" id="RHEA-COMP:9603"/>
        <dbReference type="ChEBI" id="CHEBI:15378"/>
        <dbReference type="ChEBI" id="CHEBI:58405"/>
        <dbReference type="ChEBI" id="CHEBI:60033"/>
        <dbReference type="ChEBI" id="CHEBI:78435"/>
        <dbReference type="EC" id="2.4.99.28"/>
    </reaction>
</comment>
<evidence type="ECO:0000256" key="11">
    <source>
        <dbReference type="ARBA" id="ARBA00049902"/>
    </source>
</evidence>
<dbReference type="Proteomes" id="UP000001847">
    <property type="component" value="Chromosome I"/>
</dbReference>
<keyword evidence="7 14" id="KW-0808">Transferase</keyword>
<dbReference type="AlphaFoldDB" id="B0SPG5"/>
<dbReference type="InterPro" id="IPR012338">
    <property type="entry name" value="Beta-lactam/transpept-like"/>
</dbReference>
<evidence type="ECO:0000256" key="8">
    <source>
        <dbReference type="ARBA" id="ARBA00022801"/>
    </source>
</evidence>
<dbReference type="Gene3D" id="3.40.710.10">
    <property type="entry name" value="DD-peptidase/beta-lactamase superfamily"/>
    <property type="match status" value="1"/>
</dbReference>
<dbReference type="GO" id="GO:0008955">
    <property type="term" value="F:peptidoglycan glycosyltransferase activity"/>
    <property type="evidence" value="ECO:0007669"/>
    <property type="project" value="UniProtKB-EC"/>
</dbReference>
<dbReference type="Pfam" id="PF00912">
    <property type="entry name" value="Transgly"/>
    <property type="match status" value="1"/>
</dbReference>
<dbReference type="InterPro" id="IPR050396">
    <property type="entry name" value="Glycosyltr_51/Transpeptidase"/>
</dbReference>
<evidence type="ECO:0000256" key="1">
    <source>
        <dbReference type="ARBA" id="ARBA00004752"/>
    </source>
</evidence>
<evidence type="ECO:0000256" key="2">
    <source>
        <dbReference type="ARBA" id="ARBA00007090"/>
    </source>
</evidence>
<gene>
    <name evidence="14" type="ordered locus">LEPBI_I3004</name>
</gene>
<proteinExistence type="inferred from homology"/>
<keyword evidence="9" id="KW-0511">Multifunctional enzyme</keyword>
<keyword evidence="8" id="KW-0378">Hydrolase</keyword>
<dbReference type="EMBL" id="CP000786">
    <property type="protein sequence ID" value="ABZ99071.1"/>
    <property type="molecule type" value="Genomic_DNA"/>
</dbReference>
<keyword evidence="15" id="KW-1185">Reference proteome</keyword>
<comment type="similarity">
    <text evidence="3">In the N-terminal section; belongs to the glycosyltransferase 51 family.</text>
</comment>
<dbReference type="CAZy" id="GT51">
    <property type="family name" value="Glycosyltransferase Family 51"/>
</dbReference>
<evidence type="ECO:0000259" key="13">
    <source>
        <dbReference type="Pfam" id="PF00912"/>
    </source>
</evidence>
<keyword evidence="5" id="KW-0645">Protease</keyword>
<dbReference type="STRING" id="456481.LEPBI_I3004"/>
<dbReference type="PANTHER" id="PTHR32282">
    <property type="entry name" value="BINDING PROTEIN TRANSPEPTIDASE, PUTATIVE-RELATED"/>
    <property type="match status" value="1"/>
</dbReference>
<keyword evidence="4" id="KW-0121">Carboxypeptidase</keyword>
<evidence type="ECO:0000256" key="9">
    <source>
        <dbReference type="ARBA" id="ARBA00023268"/>
    </source>
</evidence>
<dbReference type="GO" id="GO:0004180">
    <property type="term" value="F:carboxypeptidase activity"/>
    <property type="evidence" value="ECO:0007669"/>
    <property type="project" value="UniProtKB-KW"/>
</dbReference>
<dbReference type="InterPro" id="IPR023346">
    <property type="entry name" value="Lysozyme-like_dom_sf"/>
</dbReference>
<dbReference type="GO" id="GO:0009252">
    <property type="term" value="P:peptidoglycan biosynthetic process"/>
    <property type="evidence" value="ECO:0007669"/>
    <property type="project" value="TreeGrafter"/>
</dbReference>
<dbReference type="EC" id="2.4.99.28" evidence="10"/>
<dbReference type="PANTHER" id="PTHR32282:SF15">
    <property type="entry name" value="PENICILLIN-BINDING PROTEIN 1C"/>
    <property type="match status" value="1"/>
</dbReference>
<organism evidence="14 15">
    <name type="scientific">Leptospira biflexa serovar Patoc (strain Patoc 1 / ATCC 23582 / Paris)</name>
    <dbReference type="NCBI Taxonomy" id="456481"/>
    <lineage>
        <taxon>Bacteria</taxon>
        <taxon>Pseudomonadati</taxon>
        <taxon>Spirochaetota</taxon>
        <taxon>Spirochaetia</taxon>
        <taxon>Leptospirales</taxon>
        <taxon>Leptospiraceae</taxon>
        <taxon>Leptospira</taxon>
    </lineage>
</organism>
<name>B0SPG5_LEPBP</name>
<reference evidence="14 15" key="1">
    <citation type="journal article" date="2008" name="PLoS ONE">
        <title>Genome sequence of the saprophyte Leptospira biflexa provides insights into the evolution of Leptospira and the pathogenesis of leptospirosis.</title>
        <authorList>
            <person name="Picardeau M."/>
            <person name="Bulach D.M."/>
            <person name="Bouchier C."/>
            <person name="Zuerner R.L."/>
            <person name="Zidane N."/>
            <person name="Wilson P.J."/>
            <person name="Creno S."/>
            <person name="Kuczek E.S."/>
            <person name="Bommezzadri S."/>
            <person name="Davis J.C."/>
            <person name="McGrath A."/>
            <person name="Johnson M.J."/>
            <person name="Boursaux-Eude C."/>
            <person name="Seemann T."/>
            <person name="Rouy Z."/>
            <person name="Coppel R.L."/>
            <person name="Rood J.I."/>
            <person name="Lajus A."/>
            <person name="Davies J.K."/>
            <person name="Medigue C."/>
            <person name="Adler B."/>
        </authorList>
    </citation>
    <scope>NUCLEOTIDE SEQUENCE [LARGE SCALE GENOMIC DNA]</scope>
    <source>
        <strain evidence="15">Patoc 1 / ATCC 23582 / Paris</strain>
    </source>
</reference>
<feature type="domain" description="Glycosyl transferase family 51" evidence="13">
    <location>
        <begin position="53"/>
        <end position="208"/>
    </location>
</feature>
<evidence type="ECO:0000313" key="15">
    <source>
        <dbReference type="Proteomes" id="UP000001847"/>
    </source>
</evidence>
<dbReference type="GO" id="GO:0006508">
    <property type="term" value="P:proteolysis"/>
    <property type="evidence" value="ECO:0007669"/>
    <property type="project" value="UniProtKB-KW"/>
</dbReference>
<dbReference type="GO" id="GO:0008658">
    <property type="term" value="F:penicillin binding"/>
    <property type="evidence" value="ECO:0007669"/>
    <property type="project" value="InterPro"/>
</dbReference>
<comment type="similarity">
    <text evidence="2">In the C-terminal section; belongs to the transpeptidase family.</text>
</comment>
<dbReference type="SUPFAM" id="SSF56601">
    <property type="entry name" value="beta-lactamase/transpeptidase-like"/>
    <property type="match status" value="1"/>
</dbReference>
<evidence type="ECO:0000256" key="4">
    <source>
        <dbReference type="ARBA" id="ARBA00022645"/>
    </source>
</evidence>
<dbReference type="RefSeq" id="WP_012389929.1">
    <property type="nucleotide sequence ID" value="NC_010602.1"/>
</dbReference>
<dbReference type="BioCyc" id="LBIF456481:LEPBI_RS14710-MONOMER"/>